<proteinExistence type="predicted"/>
<feature type="compositionally biased region" description="Basic and acidic residues" evidence="3">
    <location>
        <begin position="1"/>
        <end position="49"/>
    </location>
</feature>
<dbReference type="GO" id="GO:0008168">
    <property type="term" value="F:methyltransferase activity"/>
    <property type="evidence" value="ECO:0007669"/>
    <property type="project" value="UniProtKB-KW"/>
</dbReference>
<dbReference type="InterPro" id="IPR001537">
    <property type="entry name" value="SpoU_MeTrfase"/>
</dbReference>
<dbReference type="PANTHER" id="PTHR46429">
    <property type="entry name" value="23S RRNA (GUANOSINE-2'-O-)-METHYLTRANSFERASE RLMB"/>
    <property type="match status" value="1"/>
</dbReference>
<feature type="domain" description="RNA 2-O ribose methyltransferase substrate binding" evidence="4">
    <location>
        <begin position="142"/>
        <end position="217"/>
    </location>
</feature>
<reference evidence="5 6" key="1">
    <citation type="submission" date="2021-05" db="EMBL/GenBank/DDBJ databases">
        <title>Shewanella sp. JM162201.</title>
        <authorList>
            <person name="Xu S."/>
            <person name="Li A."/>
        </authorList>
    </citation>
    <scope>NUCLEOTIDE SEQUENCE [LARGE SCALE GENOMIC DNA]</scope>
    <source>
        <strain evidence="5 6">JM162201</strain>
    </source>
</reference>
<keyword evidence="2 5" id="KW-0808">Transferase</keyword>
<dbReference type="InterPro" id="IPR004441">
    <property type="entry name" value="rRNA_MeTrfase_TrmH"/>
</dbReference>
<dbReference type="EMBL" id="JAHEPS010000003">
    <property type="protein sequence ID" value="MBT1444694.1"/>
    <property type="molecule type" value="Genomic_DNA"/>
</dbReference>
<keyword evidence="6" id="KW-1185">Reference proteome</keyword>
<dbReference type="SUPFAM" id="SSF55315">
    <property type="entry name" value="L30e-like"/>
    <property type="match status" value="1"/>
</dbReference>
<dbReference type="Proteomes" id="UP001195903">
    <property type="component" value="Unassembled WGS sequence"/>
</dbReference>
<feature type="compositionally biased region" description="Basic residues" evidence="3">
    <location>
        <begin position="86"/>
        <end position="97"/>
    </location>
</feature>
<dbReference type="PANTHER" id="PTHR46429:SF2">
    <property type="entry name" value="TRNA_RRNA METHYLTRANSFERASE"/>
    <property type="match status" value="1"/>
</dbReference>
<gene>
    <name evidence="5" type="ORF">KJI95_09195</name>
</gene>
<name>A0ABS5V4U7_9GAMM</name>
<dbReference type="InterPro" id="IPR029028">
    <property type="entry name" value="Alpha/beta_knot_MTases"/>
</dbReference>
<dbReference type="Pfam" id="PF08032">
    <property type="entry name" value="SpoU_sub_bind"/>
    <property type="match status" value="1"/>
</dbReference>
<dbReference type="CDD" id="cd18095">
    <property type="entry name" value="SpoU-like_rRNA-MTase"/>
    <property type="match status" value="1"/>
</dbReference>
<comment type="caution">
    <text evidence="5">The sequence shown here is derived from an EMBL/GenBank/DDBJ whole genome shotgun (WGS) entry which is preliminary data.</text>
</comment>
<evidence type="ECO:0000256" key="2">
    <source>
        <dbReference type="ARBA" id="ARBA00022679"/>
    </source>
</evidence>
<evidence type="ECO:0000256" key="3">
    <source>
        <dbReference type="SAM" id="MobiDB-lite"/>
    </source>
</evidence>
<accession>A0ABS5V4U7</accession>
<dbReference type="PIRSF" id="PIRSF006280">
    <property type="entry name" value="YfiF_prd"/>
    <property type="match status" value="1"/>
</dbReference>
<sequence length="378" mass="42020">MDGKGQRQHEPRSHRRDERDDARADGRHHDKPRYDKPGSDKPRYDKPQRAEPGSDGYRTGAPRAEREHDRREDGRHEHKSHEYKNHGHKSREHKRHDYAKQDKSQRGAGTAWGAQARSDVDEFADRPSKGFDEKEQRLNETRLYGINACRETFKHRRDDVVKLYLDEATAPKFADVMKHLAKTRKAYHVVGEEELERIAGSQHHGGVVMVVRKKPVADIFAYLARQKKQRDCLLALDGVGNPHNLGAIMRSCAHFGVSGIVMTEAGLLQSGAAARTAEGGMEHVEGISTARLTDALQACRQAGYTIITTSSHGGESLYASKLPAKVVVVFGEEMDGVSKAVASRADIGVQIPGSGLVESLNVSVAASLILGEWYRQQL</sequence>
<feature type="compositionally biased region" description="Basic and acidic residues" evidence="3">
    <location>
        <begin position="63"/>
        <end position="85"/>
    </location>
</feature>
<evidence type="ECO:0000313" key="6">
    <source>
        <dbReference type="Proteomes" id="UP001195903"/>
    </source>
</evidence>
<dbReference type="EC" id="2.1.1.-" evidence="5"/>
<dbReference type="SMART" id="SM00967">
    <property type="entry name" value="SpoU_sub_bind"/>
    <property type="match status" value="1"/>
</dbReference>
<dbReference type="GO" id="GO:0032259">
    <property type="term" value="P:methylation"/>
    <property type="evidence" value="ECO:0007669"/>
    <property type="project" value="UniProtKB-KW"/>
</dbReference>
<dbReference type="NCBIfam" id="NF008117">
    <property type="entry name" value="PRK10864.1"/>
    <property type="match status" value="1"/>
</dbReference>
<dbReference type="InterPro" id="IPR013123">
    <property type="entry name" value="SpoU_subst-bd"/>
</dbReference>
<evidence type="ECO:0000259" key="4">
    <source>
        <dbReference type="SMART" id="SM00967"/>
    </source>
</evidence>
<dbReference type="SUPFAM" id="SSF75217">
    <property type="entry name" value="alpha/beta knot"/>
    <property type="match status" value="1"/>
</dbReference>
<feature type="region of interest" description="Disordered" evidence="3">
    <location>
        <begin position="1"/>
        <end position="132"/>
    </location>
</feature>
<protein>
    <submittedName>
        <fullName evidence="5">tRNA/rRNA methyltransferase</fullName>
        <ecNumber evidence="5">2.1.1.-</ecNumber>
    </submittedName>
</protein>
<evidence type="ECO:0000313" key="5">
    <source>
        <dbReference type="EMBL" id="MBT1444694.1"/>
    </source>
</evidence>
<feature type="compositionally biased region" description="Basic and acidic residues" evidence="3">
    <location>
        <begin position="118"/>
        <end position="132"/>
    </location>
</feature>
<dbReference type="InterPro" id="IPR016479">
    <property type="entry name" value="YfiF_prd"/>
</dbReference>
<dbReference type="InterPro" id="IPR029064">
    <property type="entry name" value="Ribosomal_eL30-like_sf"/>
</dbReference>
<dbReference type="Gene3D" id="3.30.1330.30">
    <property type="match status" value="1"/>
</dbReference>
<organism evidence="5 6">
    <name type="scientific">Shewanella jiangmenensis</name>
    <dbReference type="NCBI Taxonomy" id="2837387"/>
    <lineage>
        <taxon>Bacteria</taxon>
        <taxon>Pseudomonadati</taxon>
        <taxon>Pseudomonadota</taxon>
        <taxon>Gammaproteobacteria</taxon>
        <taxon>Alteromonadales</taxon>
        <taxon>Shewanellaceae</taxon>
        <taxon>Shewanella</taxon>
    </lineage>
</organism>
<dbReference type="Pfam" id="PF00588">
    <property type="entry name" value="SpoU_methylase"/>
    <property type="match status" value="1"/>
</dbReference>
<evidence type="ECO:0000256" key="1">
    <source>
        <dbReference type="ARBA" id="ARBA00022603"/>
    </source>
</evidence>
<keyword evidence="1 5" id="KW-0489">Methyltransferase</keyword>
<dbReference type="InterPro" id="IPR029026">
    <property type="entry name" value="tRNA_m1G_MTases_N"/>
</dbReference>
<dbReference type="Gene3D" id="3.40.1280.10">
    <property type="match status" value="1"/>
</dbReference>